<reference evidence="1 2" key="1">
    <citation type="journal article" date="2024" name="J Genomics">
        <title>Draft genome sequencing and assembly of Favolaschia claudopus CIRM-BRFM 2984 isolated from oak limbs.</title>
        <authorList>
            <person name="Navarro D."/>
            <person name="Drula E."/>
            <person name="Chaduli D."/>
            <person name="Cazenave R."/>
            <person name="Ahrendt S."/>
            <person name="Wang J."/>
            <person name="Lipzen A."/>
            <person name="Daum C."/>
            <person name="Barry K."/>
            <person name="Grigoriev I.V."/>
            <person name="Favel A."/>
            <person name="Rosso M.N."/>
            <person name="Martin F."/>
        </authorList>
    </citation>
    <scope>NUCLEOTIDE SEQUENCE [LARGE SCALE GENOMIC DNA]</scope>
    <source>
        <strain evidence="1 2">CIRM-BRFM 2984</strain>
    </source>
</reference>
<dbReference type="Proteomes" id="UP001362999">
    <property type="component" value="Unassembled WGS sequence"/>
</dbReference>
<sequence length="331" mass="37389">MNSQLAEVSFARAPLEQEAIRTQSPLLMRRSVSSEYVRNIARVHAHLGSLNSPALESWHSTRPTHHSRISQSAVAAIIAETHPWPLASPHRTPHPLCFIPHLHPAVASPPAAEESAEAADAANASPKSLLATLRARWNRSEPQLRTPMATPVEYIHTQGPYTYVHASTAPYDSTNIVWHVKTQRQWRDQYEHYLHAYGIHGAACEIPAPYYVYKDEDGPAPAHRIGEAHVVPLRIGTEIECFGMLEGRWVLTRYIARFHEMRFISKDGPREWVYVLIHQDDTLRETWLKMPANTFSPTTFGIKARKTVQKLGQLLAWSIHANNLQSTRPLA</sequence>
<accession>A0AAW0AE80</accession>
<name>A0AAW0AE80_9AGAR</name>
<dbReference type="AlphaFoldDB" id="A0AAW0AE80"/>
<dbReference type="EMBL" id="JAWWNJ010000071">
    <property type="protein sequence ID" value="KAK7007324.1"/>
    <property type="molecule type" value="Genomic_DNA"/>
</dbReference>
<keyword evidence="2" id="KW-1185">Reference proteome</keyword>
<evidence type="ECO:0000313" key="1">
    <source>
        <dbReference type="EMBL" id="KAK7007324.1"/>
    </source>
</evidence>
<proteinExistence type="predicted"/>
<comment type="caution">
    <text evidence="1">The sequence shown here is derived from an EMBL/GenBank/DDBJ whole genome shotgun (WGS) entry which is preliminary data.</text>
</comment>
<protein>
    <submittedName>
        <fullName evidence="1">Uncharacterized protein</fullName>
    </submittedName>
</protein>
<gene>
    <name evidence="1" type="ORF">R3P38DRAFT_3212307</name>
</gene>
<evidence type="ECO:0000313" key="2">
    <source>
        <dbReference type="Proteomes" id="UP001362999"/>
    </source>
</evidence>
<organism evidence="1 2">
    <name type="scientific">Favolaschia claudopus</name>
    <dbReference type="NCBI Taxonomy" id="2862362"/>
    <lineage>
        <taxon>Eukaryota</taxon>
        <taxon>Fungi</taxon>
        <taxon>Dikarya</taxon>
        <taxon>Basidiomycota</taxon>
        <taxon>Agaricomycotina</taxon>
        <taxon>Agaricomycetes</taxon>
        <taxon>Agaricomycetidae</taxon>
        <taxon>Agaricales</taxon>
        <taxon>Marasmiineae</taxon>
        <taxon>Mycenaceae</taxon>
        <taxon>Favolaschia</taxon>
    </lineage>
</organism>